<keyword evidence="7" id="KW-1185">Reference proteome</keyword>
<keyword evidence="4 5" id="KW-0472">Membrane</keyword>
<feature type="transmembrane region" description="Helical" evidence="5">
    <location>
        <begin position="36"/>
        <end position="54"/>
    </location>
</feature>
<feature type="transmembrane region" description="Helical" evidence="5">
    <location>
        <begin position="137"/>
        <end position="160"/>
    </location>
</feature>
<dbReference type="EMBL" id="JAGSXJ010000038">
    <property type="protein sequence ID" value="KAH6665306.1"/>
    <property type="molecule type" value="Genomic_DNA"/>
</dbReference>
<evidence type="ECO:0000256" key="3">
    <source>
        <dbReference type="ARBA" id="ARBA00022989"/>
    </source>
</evidence>
<dbReference type="Pfam" id="PF04479">
    <property type="entry name" value="RTA1"/>
    <property type="match status" value="2"/>
</dbReference>
<accession>A0A9P8V1Z0</accession>
<dbReference type="GO" id="GO:0000324">
    <property type="term" value="C:fungal-type vacuole"/>
    <property type="evidence" value="ECO:0007669"/>
    <property type="project" value="TreeGrafter"/>
</dbReference>
<evidence type="ECO:0000256" key="4">
    <source>
        <dbReference type="ARBA" id="ARBA00023136"/>
    </source>
</evidence>
<keyword evidence="2 5" id="KW-0812">Transmembrane</keyword>
<feature type="transmembrane region" description="Helical" evidence="5">
    <location>
        <begin position="220"/>
        <end position="238"/>
    </location>
</feature>
<evidence type="ECO:0000313" key="7">
    <source>
        <dbReference type="Proteomes" id="UP000770015"/>
    </source>
</evidence>
<dbReference type="PANTHER" id="PTHR31465:SF8">
    <property type="entry name" value="DOMAIN PROTEIN, PUTATIVE (AFU_ORTHOLOGUE AFUA_6G14140)-RELATED"/>
    <property type="match status" value="1"/>
</dbReference>
<feature type="transmembrane region" description="Helical" evidence="5">
    <location>
        <begin position="61"/>
        <end position="79"/>
    </location>
</feature>
<evidence type="ECO:0000256" key="1">
    <source>
        <dbReference type="ARBA" id="ARBA00004141"/>
    </source>
</evidence>
<dbReference type="Proteomes" id="UP000770015">
    <property type="component" value="Unassembled WGS sequence"/>
</dbReference>
<dbReference type="OrthoDB" id="4521223at2759"/>
<keyword evidence="3 5" id="KW-1133">Transmembrane helix</keyword>
<organism evidence="6 7">
    <name type="scientific">Plectosphaerella plurivora</name>
    <dbReference type="NCBI Taxonomy" id="936078"/>
    <lineage>
        <taxon>Eukaryota</taxon>
        <taxon>Fungi</taxon>
        <taxon>Dikarya</taxon>
        <taxon>Ascomycota</taxon>
        <taxon>Pezizomycotina</taxon>
        <taxon>Sordariomycetes</taxon>
        <taxon>Hypocreomycetidae</taxon>
        <taxon>Glomerellales</taxon>
        <taxon>Plectosphaerellaceae</taxon>
        <taxon>Plectosphaerella</taxon>
    </lineage>
</organism>
<comment type="caution">
    <text evidence="6">The sequence shown here is derived from an EMBL/GenBank/DDBJ whole genome shotgun (WGS) entry which is preliminary data.</text>
</comment>
<gene>
    <name evidence="6" type="ORF">F5X68DRAFT_143661</name>
</gene>
<dbReference type="PANTHER" id="PTHR31465">
    <property type="entry name" value="PROTEIN RTA1-RELATED"/>
    <property type="match status" value="1"/>
</dbReference>
<name>A0A9P8V1Z0_9PEZI</name>
<feature type="transmembrane region" description="Helical" evidence="5">
    <location>
        <begin position="180"/>
        <end position="200"/>
    </location>
</feature>
<dbReference type="AlphaFoldDB" id="A0A9P8V1Z0"/>
<proteinExistence type="predicted"/>
<sequence>MSTDEAFEPSYDTCKAISDICPVEATLYGHFFSKPASAFFAVGFAACLLGQIWFTYKSRAWFFAIWVGIGTLMELIGYACRVMMADNPWKFMPFVLQLFTLMLAPTFIAAGISVTFKHLVLRYGPEYSLIRPKWLPWLFVGSDIFSILIQAVGCAFAAMATSGTEGGSSKPSDPKLENRIVIFVWASSTGFVAIIVRCIYRIPEMAAGWGSSIMQHELSFLIFDAAMVLLAASLLTIFHPAKFFPLLSAKSRREAGIPMTVIPAH</sequence>
<dbReference type="GO" id="GO:0005886">
    <property type="term" value="C:plasma membrane"/>
    <property type="evidence" value="ECO:0007669"/>
    <property type="project" value="TreeGrafter"/>
</dbReference>
<feature type="transmembrane region" description="Helical" evidence="5">
    <location>
        <begin position="91"/>
        <end position="116"/>
    </location>
</feature>
<evidence type="ECO:0000313" key="6">
    <source>
        <dbReference type="EMBL" id="KAH6665306.1"/>
    </source>
</evidence>
<evidence type="ECO:0000256" key="5">
    <source>
        <dbReference type="SAM" id="Phobius"/>
    </source>
</evidence>
<dbReference type="InterPro" id="IPR007568">
    <property type="entry name" value="RTA1"/>
</dbReference>
<reference evidence="6" key="1">
    <citation type="journal article" date="2021" name="Nat. Commun.">
        <title>Genetic determinants of endophytism in the Arabidopsis root mycobiome.</title>
        <authorList>
            <person name="Mesny F."/>
            <person name="Miyauchi S."/>
            <person name="Thiergart T."/>
            <person name="Pickel B."/>
            <person name="Atanasova L."/>
            <person name="Karlsson M."/>
            <person name="Huettel B."/>
            <person name="Barry K.W."/>
            <person name="Haridas S."/>
            <person name="Chen C."/>
            <person name="Bauer D."/>
            <person name="Andreopoulos W."/>
            <person name="Pangilinan J."/>
            <person name="LaButti K."/>
            <person name="Riley R."/>
            <person name="Lipzen A."/>
            <person name="Clum A."/>
            <person name="Drula E."/>
            <person name="Henrissat B."/>
            <person name="Kohler A."/>
            <person name="Grigoriev I.V."/>
            <person name="Martin F.M."/>
            <person name="Hacquard S."/>
        </authorList>
    </citation>
    <scope>NUCLEOTIDE SEQUENCE</scope>
    <source>
        <strain evidence="6">MPI-SDFR-AT-0117</strain>
    </source>
</reference>
<evidence type="ECO:0000256" key="2">
    <source>
        <dbReference type="ARBA" id="ARBA00022692"/>
    </source>
</evidence>
<comment type="subcellular location">
    <subcellularLocation>
        <location evidence="1">Membrane</location>
        <topology evidence="1">Multi-pass membrane protein</topology>
    </subcellularLocation>
</comment>
<protein>
    <submittedName>
        <fullName evidence="6">RTA1 like protein-domain-containing protein</fullName>
    </submittedName>
</protein>